<dbReference type="NCBIfam" id="NF033580">
    <property type="entry name" value="transpos_IS5_3"/>
    <property type="match status" value="1"/>
</dbReference>
<dbReference type="Pfam" id="PF13340">
    <property type="entry name" value="DUF4096"/>
    <property type="match status" value="1"/>
</dbReference>
<feature type="domain" description="Transposase IS4-like" evidence="1">
    <location>
        <begin position="150"/>
        <end position="285"/>
    </location>
</feature>
<feature type="domain" description="Insertion element IS402-like" evidence="2">
    <location>
        <begin position="35"/>
        <end position="111"/>
    </location>
</feature>
<dbReference type="Pfam" id="PF01609">
    <property type="entry name" value="DDE_Tnp_1"/>
    <property type="match status" value="1"/>
</dbReference>
<protein>
    <submittedName>
        <fullName evidence="3">IS5 family transposase</fullName>
    </submittedName>
</protein>
<dbReference type="PANTHER" id="PTHR30007">
    <property type="entry name" value="PHP DOMAIN PROTEIN"/>
    <property type="match status" value="1"/>
</dbReference>
<evidence type="ECO:0000259" key="2">
    <source>
        <dbReference type="Pfam" id="PF13340"/>
    </source>
</evidence>
<dbReference type="InterPro" id="IPR002559">
    <property type="entry name" value="Transposase_11"/>
</dbReference>
<gene>
    <name evidence="3" type="ORF">AB5J54_02045</name>
</gene>
<proteinExistence type="predicted"/>
<sequence length="296" mass="32911">MAGQSAQRLHRPSPGATGSGIVIVHGWGLSQRLVPDDLWDLVEPVLPSFHSRPQGDGTAPIDQRAVFTAVVYVLTSGCAWRYLPPAFGVSPATTHRRCSVWTASGVWRRLHSRGSGRDRSPRWTRLELRDRRCRLGACEQGGSLTEPNPVDRGKAGSKLHVLTDRQGLPVVVGASAANDNDVQALRPLILGIPATRSRRGPRRRHPNKVRADKAYHSAGNLAWLRERNITPRIARPGVESSERLGRHRWKIERSISWLFGCRRLTVRYERKGSHFLAFLVLAAAIACYKKLAKITT</sequence>
<dbReference type="GO" id="GO:0006313">
    <property type="term" value="P:DNA transposition"/>
    <property type="evidence" value="ECO:0007669"/>
    <property type="project" value="InterPro"/>
</dbReference>
<dbReference type="InterPro" id="IPR025161">
    <property type="entry name" value="IS402-like_dom"/>
</dbReference>
<name>A0AB39SMK6_9ACTN</name>
<dbReference type="GO" id="GO:0003677">
    <property type="term" value="F:DNA binding"/>
    <property type="evidence" value="ECO:0007669"/>
    <property type="project" value="InterPro"/>
</dbReference>
<organism evidence="3">
    <name type="scientific">Streptomyces sp. R44</name>
    <dbReference type="NCBI Taxonomy" id="3238633"/>
    <lineage>
        <taxon>Bacteria</taxon>
        <taxon>Bacillati</taxon>
        <taxon>Actinomycetota</taxon>
        <taxon>Actinomycetes</taxon>
        <taxon>Kitasatosporales</taxon>
        <taxon>Streptomycetaceae</taxon>
        <taxon>Streptomyces</taxon>
    </lineage>
</organism>
<evidence type="ECO:0000259" key="1">
    <source>
        <dbReference type="Pfam" id="PF01609"/>
    </source>
</evidence>
<accession>A0AB39SMK6</accession>
<dbReference type="EMBL" id="CP163444">
    <property type="protein sequence ID" value="XDQ69372.1"/>
    <property type="molecule type" value="Genomic_DNA"/>
</dbReference>
<dbReference type="RefSeq" id="WP_369142114.1">
    <property type="nucleotide sequence ID" value="NZ_CP163444.1"/>
</dbReference>
<dbReference type="GO" id="GO:0004803">
    <property type="term" value="F:transposase activity"/>
    <property type="evidence" value="ECO:0007669"/>
    <property type="project" value="InterPro"/>
</dbReference>
<dbReference type="AlphaFoldDB" id="A0AB39SMK6"/>
<dbReference type="PANTHER" id="PTHR30007:SF1">
    <property type="entry name" value="BLR1914 PROTEIN"/>
    <property type="match status" value="1"/>
</dbReference>
<evidence type="ECO:0000313" key="3">
    <source>
        <dbReference type="EMBL" id="XDQ69372.1"/>
    </source>
</evidence>
<reference evidence="3" key="1">
    <citation type="submission" date="2024-07" db="EMBL/GenBank/DDBJ databases">
        <authorList>
            <person name="Yu S.T."/>
        </authorList>
    </citation>
    <scope>NUCLEOTIDE SEQUENCE</scope>
    <source>
        <strain evidence="3">R44</strain>
    </source>
</reference>